<keyword evidence="2" id="KW-1185">Reference proteome</keyword>
<dbReference type="InterPro" id="IPR012349">
    <property type="entry name" value="Split_barrel_FMN-bd"/>
</dbReference>
<dbReference type="PANTHER" id="PTHR34071:SF2">
    <property type="entry name" value="FLAVIN-NUCLEOTIDE-BINDING PROTEIN"/>
    <property type="match status" value="1"/>
</dbReference>
<dbReference type="InterPro" id="IPR024747">
    <property type="entry name" value="Pyridox_Oxase-rel"/>
</dbReference>
<sequence length="218" mass="24657">MEEYNVTNRNKVKRVAKRASYDKESVYRVLDDSFLCHVSFVVEGQPFIIPTIYGRKGNTLFLHGATTSRMIKTLQEGVDMSLGVTHLDGIVLARSAFHHSANYRSVVVFGKALLVEEEQKEEALYVISEQVLQGRWDEVRKPNARELKATTILAVDIEEASVKIRQGGPIDDKEDYELNIWAGVVPLAINALSPISDDFNQEMKVSDSVRNYLKNHFV</sequence>
<name>A0A937F898_9BACT</name>
<organism evidence="1 2">
    <name type="scientific">Fulvivirga sediminis</name>
    <dbReference type="NCBI Taxonomy" id="2803949"/>
    <lineage>
        <taxon>Bacteria</taxon>
        <taxon>Pseudomonadati</taxon>
        <taxon>Bacteroidota</taxon>
        <taxon>Cytophagia</taxon>
        <taxon>Cytophagales</taxon>
        <taxon>Fulvivirgaceae</taxon>
        <taxon>Fulvivirga</taxon>
    </lineage>
</organism>
<evidence type="ECO:0000313" key="1">
    <source>
        <dbReference type="EMBL" id="MBL3656429.1"/>
    </source>
</evidence>
<accession>A0A937F898</accession>
<dbReference type="RefSeq" id="WP_202244227.1">
    <property type="nucleotide sequence ID" value="NZ_JAESIY010000005.1"/>
</dbReference>
<dbReference type="Pfam" id="PF12900">
    <property type="entry name" value="Pyridox_ox_2"/>
    <property type="match status" value="1"/>
</dbReference>
<dbReference type="Proteomes" id="UP000659388">
    <property type="component" value="Unassembled WGS sequence"/>
</dbReference>
<comment type="caution">
    <text evidence="1">The sequence shown here is derived from an EMBL/GenBank/DDBJ whole genome shotgun (WGS) entry which is preliminary data.</text>
</comment>
<dbReference type="Gene3D" id="2.30.110.10">
    <property type="entry name" value="Electron Transport, Fmn-binding Protein, Chain A"/>
    <property type="match status" value="1"/>
</dbReference>
<protein>
    <submittedName>
        <fullName evidence="1">Pyridoxamine 5'-phosphate oxidase family protein</fullName>
    </submittedName>
</protein>
<dbReference type="EMBL" id="JAESIY010000005">
    <property type="protein sequence ID" value="MBL3656429.1"/>
    <property type="molecule type" value="Genomic_DNA"/>
</dbReference>
<dbReference type="SUPFAM" id="SSF50475">
    <property type="entry name" value="FMN-binding split barrel"/>
    <property type="match status" value="1"/>
</dbReference>
<dbReference type="AlphaFoldDB" id="A0A937F898"/>
<reference evidence="1" key="1">
    <citation type="submission" date="2021-01" db="EMBL/GenBank/DDBJ databases">
        <title>Fulvivirga kasyanovii gen. nov., sp nov., a novel member of the phylum Bacteroidetes isolated from seawater in a mussel farm.</title>
        <authorList>
            <person name="Zhao L.-H."/>
            <person name="Wang Z.-J."/>
        </authorList>
    </citation>
    <scope>NUCLEOTIDE SEQUENCE</scope>
    <source>
        <strain evidence="1">2943</strain>
    </source>
</reference>
<evidence type="ECO:0000313" key="2">
    <source>
        <dbReference type="Proteomes" id="UP000659388"/>
    </source>
</evidence>
<gene>
    <name evidence="1" type="ORF">JL102_09830</name>
</gene>
<proteinExistence type="predicted"/>
<dbReference type="PANTHER" id="PTHR34071">
    <property type="entry name" value="5-NITROIMIDAZOLE ANTIBIOTICS RESISTANCE PROTEIN, NIMA-FAMILY-RELATED PROTEIN-RELATED"/>
    <property type="match status" value="1"/>
</dbReference>